<dbReference type="InterPro" id="IPR004843">
    <property type="entry name" value="Calcineurin-like_PHP"/>
</dbReference>
<dbReference type="GO" id="GO:0005737">
    <property type="term" value="C:cytoplasm"/>
    <property type="evidence" value="ECO:0007669"/>
    <property type="project" value="TreeGrafter"/>
</dbReference>
<dbReference type="SUPFAM" id="SSF56300">
    <property type="entry name" value="Metallo-dependent phosphatases"/>
    <property type="match status" value="1"/>
</dbReference>
<evidence type="ECO:0000313" key="5">
    <source>
        <dbReference type="Proteomes" id="UP000042958"/>
    </source>
</evidence>
<dbReference type="GO" id="GO:0016791">
    <property type="term" value="F:phosphatase activity"/>
    <property type="evidence" value="ECO:0007669"/>
    <property type="project" value="TreeGrafter"/>
</dbReference>
<evidence type="ECO:0000313" key="4">
    <source>
        <dbReference type="EMBL" id="CEJ60217.1"/>
    </source>
</evidence>
<dbReference type="Pfam" id="PF00149">
    <property type="entry name" value="Metallophos"/>
    <property type="match status" value="1"/>
</dbReference>
<dbReference type="Proteomes" id="UP000042958">
    <property type="component" value="Unassembled WGS sequence"/>
</dbReference>
<dbReference type="GO" id="GO:0006798">
    <property type="term" value="P:polyphosphate catabolic process"/>
    <property type="evidence" value="ECO:0007669"/>
    <property type="project" value="TreeGrafter"/>
</dbReference>
<keyword evidence="2" id="KW-0812">Transmembrane</keyword>
<dbReference type="InterPro" id="IPR029052">
    <property type="entry name" value="Metallo-depent_PP-like"/>
</dbReference>
<keyword evidence="5" id="KW-1185">Reference proteome</keyword>
<keyword evidence="2" id="KW-0472">Membrane</keyword>
<dbReference type="AlphaFoldDB" id="A0A0F7TYX0"/>
<feature type="domain" description="Calcineurin-like phosphoesterase" evidence="3">
    <location>
        <begin position="163"/>
        <end position="372"/>
    </location>
</feature>
<feature type="region of interest" description="Disordered" evidence="1">
    <location>
        <begin position="415"/>
        <end position="447"/>
    </location>
</feature>
<dbReference type="InterPro" id="IPR050126">
    <property type="entry name" value="Ap4A_hydrolase"/>
</dbReference>
<dbReference type="PANTHER" id="PTHR42850">
    <property type="entry name" value="METALLOPHOSPHOESTERASE"/>
    <property type="match status" value="1"/>
</dbReference>
<proteinExistence type="predicted"/>
<gene>
    <name evidence="4" type="ORF">PMG11_08800</name>
</gene>
<dbReference type="EMBL" id="CDHK01000008">
    <property type="protein sequence ID" value="CEJ60217.1"/>
    <property type="molecule type" value="Genomic_DNA"/>
</dbReference>
<organism evidence="4 5">
    <name type="scientific">Penicillium brasilianum</name>
    <dbReference type="NCBI Taxonomy" id="104259"/>
    <lineage>
        <taxon>Eukaryota</taxon>
        <taxon>Fungi</taxon>
        <taxon>Dikarya</taxon>
        <taxon>Ascomycota</taxon>
        <taxon>Pezizomycotina</taxon>
        <taxon>Eurotiomycetes</taxon>
        <taxon>Eurotiomycetidae</taxon>
        <taxon>Eurotiales</taxon>
        <taxon>Aspergillaceae</taxon>
        <taxon>Penicillium</taxon>
    </lineage>
</organism>
<feature type="transmembrane region" description="Helical" evidence="2">
    <location>
        <begin position="80"/>
        <end position="99"/>
    </location>
</feature>
<keyword evidence="2" id="KW-1133">Transmembrane helix</keyword>
<dbReference type="STRING" id="104259.A0A0F7TYX0"/>
<sequence length="447" mass="49299">MASYDSDHELGDSYYHATTQPSSSSRITRLSRPLIDSVRNGWQSSSAYRSLSSSPENNKHPGCVEIALSIIAAPRFRRYVLVYLVLFLLGWAGWAMILYPRLEERSALLHALDPASKAEVGGWFGSNSLPRFDGLTHIRTLDPSLVPVARIEGESRGSRSEKRLVVVGDVHGCKEELEQLLKKIEFSVTDGDHLILTGDIINKGPDSGGVVDLARELGASCVRGNHEDRILLLRHEMITMNTLLAGDEKNVKLHEPSEKEAKERALARSLSDEQARWLEACPVILNVGSVQGIGQVVVVHAGLVPGVELEKQDPSTVMTMRTMDLDTHVPSEKTEGMSWAKMFDKHQSILHSSLKSSHADPRSQTTTVIYGHDAKTGLKIRTYTKGLDSGCVKGGKLTALVIEDGGKQSLVQVSCKQDYSNESKDKKTKKEKRNKKDKKAAKARKDD</sequence>
<feature type="compositionally biased region" description="Basic residues" evidence="1">
    <location>
        <begin position="426"/>
        <end position="447"/>
    </location>
</feature>
<dbReference type="PANTHER" id="PTHR42850:SF4">
    <property type="entry name" value="ZINC-DEPENDENT ENDOPOLYPHOSPHATASE"/>
    <property type="match status" value="1"/>
</dbReference>
<evidence type="ECO:0000256" key="2">
    <source>
        <dbReference type="SAM" id="Phobius"/>
    </source>
</evidence>
<dbReference type="OrthoDB" id="10267127at2759"/>
<name>A0A0F7TYX0_PENBI</name>
<reference evidence="5" key="1">
    <citation type="journal article" date="2015" name="Genome Announc.">
        <title>Draft genome sequence of the fungus Penicillium brasilianum MG11.</title>
        <authorList>
            <person name="Horn F."/>
            <person name="Linde J."/>
            <person name="Mattern D.J."/>
            <person name="Walther G."/>
            <person name="Guthke R."/>
            <person name="Brakhage A.A."/>
            <person name="Valiante V."/>
        </authorList>
    </citation>
    <scope>NUCLEOTIDE SEQUENCE [LARGE SCALE GENOMIC DNA]</scope>
    <source>
        <strain evidence="5">MG11</strain>
    </source>
</reference>
<dbReference type="Gene3D" id="3.60.21.10">
    <property type="match status" value="1"/>
</dbReference>
<evidence type="ECO:0000256" key="1">
    <source>
        <dbReference type="SAM" id="MobiDB-lite"/>
    </source>
</evidence>
<protein>
    <recommendedName>
        <fullName evidence="3">Calcineurin-like phosphoesterase domain-containing protein</fullName>
    </recommendedName>
</protein>
<dbReference type="CDD" id="cd00144">
    <property type="entry name" value="MPP_PPP_family"/>
    <property type="match status" value="1"/>
</dbReference>
<dbReference type="GO" id="GO:0000298">
    <property type="term" value="F:endopolyphosphatase activity"/>
    <property type="evidence" value="ECO:0007669"/>
    <property type="project" value="TreeGrafter"/>
</dbReference>
<accession>A0A0F7TYX0</accession>
<evidence type="ECO:0000259" key="3">
    <source>
        <dbReference type="Pfam" id="PF00149"/>
    </source>
</evidence>